<dbReference type="InterPro" id="IPR050365">
    <property type="entry name" value="TIM50"/>
</dbReference>
<evidence type="ECO:0000256" key="4">
    <source>
        <dbReference type="ARBA" id="ARBA00022448"/>
    </source>
</evidence>
<keyword evidence="7 14" id="KW-0653">Protein transport</keyword>
<keyword evidence="9" id="KW-1133">Transmembrane helix</keyword>
<evidence type="ECO:0000259" key="16">
    <source>
        <dbReference type="PROSITE" id="PS50969"/>
    </source>
</evidence>
<feature type="compositionally biased region" description="Polar residues" evidence="15">
    <location>
        <begin position="126"/>
        <end position="141"/>
    </location>
</feature>
<evidence type="ECO:0000256" key="2">
    <source>
        <dbReference type="ARBA" id="ARBA00006344"/>
    </source>
</evidence>
<evidence type="ECO:0000313" key="17">
    <source>
        <dbReference type="EMBL" id="KAH7110310.1"/>
    </source>
</evidence>
<dbReference type="CDD" id="cd07521">
    <property type="entry name" value="HAD_FCP1-like"/>
    <property type="match status" value="1"/>
</dbReference>
<evidence type="ECO:0000256" key="14">
    <source>
        <dbReference type="RuleBase" id="RU365079"/>
    </source>
</evidence>
<dbReference type="FunFam" id="3.40.50.1000:FF:000019">
    <property type="entry name" value="Mitochondrial import inner membrane translocase subunit TIM50"/>
    <property type="match status" value="1"/>
</dbReference>
<evidence type="ECO:0000256" key="15">
    <source>
        <dbReference type="SAM" id="MobiDB-lite"/>
    </source>
</evidence>
<dbReference type="AlphaFoldDB" id="A0A9P9CZ09"/>
<comment type="caution">
    <text evidence="17">The sequence shown here is derived from an EMBL/GenBank/DDBJ whole genome shotgun (WGS) entry which is preliminary data.</text>
</comment>
<feature type="compositionally biased region" description="Basic and acidic residues" evidence="15">
    <location>
        <begin position="178"/>
        <end position="189"/>
    </location>
</feature>
<evidence type="ECO:0000256" key="13">
    <source>
        <dbReference type="ARBA" id="ARBA00059797"/>
    </source>
</evidence>
<feature type="region of interest" description="Disordered" evidence="15">
    <location>
        <begin position="26"/>
        <end position="201"/>
    </location>
</feature>
<comment type="function">
    <text evidence="13">Essential component of the TIM23 complex, a complex that mediates the translocation of transit peptide-containing proteins across the mitochondrial inner membrane. Required to direct preproteins in transit and direct them to the channel protein TIM23, and possibly facilitates transfer of the translocating proteins from the TOM complex to the TIM23 complex.</text>
</comment>
<evidence type="ECO:0000313" key="18">
    <source>
        <dbReference type="Proteomes" id="UP000700596"/>
    </source>
</evidence>
<sequence length="566" mass="64139">MLPRAAFRTLRTRPAVASFPRTAPIASTSFQWTHIRSYADKRRPPTNSKQDHTYKRSDPIKFDTSDKSTPNPVHPKEQPEFDTSATPEQNTTPTQQPGPSTTQSGKTSDQREYANEQDELSGPKSPEQNTDPTAESPQQPNKPLPDLRQGIPSTFGEEFAQASKQGHDPNNVTEDPDKETGSGRREGGELPKSAYETSTDRRRNRVANYSYILLAAATAVGAVYLGRNWDTEEEERAHTEAPSGWTPMAMYDRAAARLKSQMGYYTEPTFTKLLPDMDPAPPMTLVLSLEDLLVHSEWTTKNGWKVAKRPGVDYFLRYLSQYYELVIFTSVRSMDADPIIRKLDPFRIVMWPLFREATRYENGEYVKDLSHLNRDLSKTIIIDTDPAHVKLQPENAIVLPKWKGQPGDKNLVALIPFLEYVAMMGTADVRQSLKSFEGKDIPTEFARREAIAREEFNKELAESNKHKPKHSAGGWVMGALGMKPQRMEGVGFAEGYEQGKMLSDQIRERGQKQYEIMDKEIRENGEMWLKQMAEEEKKFQEEQMKSMKSGMFGFLGSSGGQPPEQK</sequence>
<keyword evidence="4 14" id="KW-0813">Transport</keyword>
<evidence type="ECO:0000256" key="5">
    <source>
        <dbReference type="ARBA" id="ARBA00022692"/>
    </source>
</evidence>
<keyword evidence="6" id="KW-0999">Mitochondrion inner membrane</keyword>
<keyword evidence="8 14" id="KW-0809">Transit peptide</keyword>
<dbReference type="SMART" id="SM00577">
    <property type="entry name" value="CPDc"/>
    <property type="match status" value="1"/>
</dbReference>
<dbReference type="GO" id="GO:0015031">
    <property type="term" value="P:protein transport"/>
    <property type="evidence" value="ECO:0007669"/>
    <property type="project" value="UniProtKB-KW"/>
</dbReference>
<evidence type="ECO:0000256" key="7">
    <source>
        <dbReference type="ARBA" id="ARBA00022927"/>
    </source>
</evidence>
<evidence type="ECO:0000256" key="10">
    <source>
        <dbReference type="ARBA" id="ARBA00023010"/>
    </source>
</evidence>
<evidence type="ECO:0000256" key="1">
    <source>
        <dbReference type="ARBA" id="ARBA00004434"/>
    </source>
</evidence>
<keyword evidence="18" id="KW-1185">Reference proteome</keyword>
<evidence type="ECO:0000256" key="9">
    <source>
        <dbReference type="ARBA" id="ARBA00022989"/>
    </source>
</evidence>
<comment type="similarity">
    <text evidence="2 14">Belongs to the TIM50 family.</text>
</comment>
<comment type="subcellular location">
    <subcellularLocation>
        <location evidence="1 14">Mitochondrion inner membrane</location>
        <topology evidence="1 14">Single-pass membrane protein</topology>
    </subcellularLocation>
</comment>
<evidence type="ECO:0000256" key="12">
    <source>
        <dbReference type="ARBA" id="ARBA00023136"/>
    </source>
</evidence>
<dbReference type="SUPFAM" id="SSF56784">
    <property type="entry name" value="HAD-like"/>
    <property type="match status" value="1"/>
</dbReference>
<dbReference type="InterPro" id="IPR004274">
    <property type="entry name" value="FCP1_dom"/>
</dbReference>
<evidence type="ECO:0000256" key="6">
    <source>
        <dbReference type="ARBA" id="ARBA00022792"/>
    </source>
</evidence>
<feature type="domain" description="FCP1 homology" evidence="16">
    <location>
        <begin position="278"/>
        <end position="421"/>
    </location>
</feature>
<dbReference type="PANTHER" id="PTHR12210">
    <property type="entry name" value="DULLARD PROTEIN PHOSPHATASE"/>
    <property type="match status" value="1"/>
</dbReference>
<reference evidence="17" key="1">
    <citation type="journal article" date="2021" name="Nat. Commun.">
        <title>Genetic determinants of endophytism in the Arabidopsis root mycobiome.</title>
        <authorList>
            <person name="Mesny F."/>
            <person name="Miyauchi S."/>
            <person name="Thiergart T."/>
            <person name="Pickel B."/>
            <person name="Atanasova L."/>
            <person name="Karlsson M."/>
            <person name="Huettel B."/>
            <person name="Barry K.W."/>
            <person name="Haridas S."/>
            <person name="Chen C."/>
            <person name="Bauer D."/>
            <person name="Andreopoulos W."/>
            <person name="Pangilinan J."/>
            <person name="LaButti K."/>
            <person name="Riley R."/>
            <person name="Lipzen A."/>
            <person name="Clum A."/>
            <person name="Drula E."/>
            <person name="Henrissat B."/>
            <person name="Kohler A."/>
            <person name="Grigoriev I.V."/>
            <person name="Martin F.M."/>
            <person name="Hacquard S."/>
        </authorList>
    </citation>
    <scope>NUCLEOTIDE SEQUENCE</scope>
    <source>
        <strain evidence="17">MPI-CAGE-CH-0243</strain>
    </source>
</reference>
<feature type="compositionally biased region" description="Basic and acidic residues" evidence="15">
    <location>
        <begin position="37"/>
        <end position="66"/>
    </location>
</feature>
<feature type="compositionally biased region" description="Low complexity" evidence="15">
    <location>
        <begin position="86"/>
        <end position="103"/>
    </location>
</feature>
<evidence type="ECO:0000256" key="8">
    <source>
        <dbReference type="ARBA" id="ARBA00022946"/>
    </source>
</evidence>
<protein>
    <recommendedName>
        <fullName evidence="3 14">Mitochondrial import inner membrane translocase subunit TIM50</fullName>
    </recommendedName>
</protein>
<keyword evidence="11 14" id="KW-0496">Mitochondrion</keyword>
<dbReference type="PROSITE" id="PS50969">
    <property type="entry name" value="FCP1"/>
    <property type="match status" value="1"/>
</dbReference>
<keyword evidence="12" id="KW-0472">Membrane</keyword>
<name>A0A9P9CZ09_9PLEO</name>
<evidence type="ECO:0000256" key="3">
    <source>
        <dbReference type="ARBA" id="ARBA00020799"/>
    </source>
</evidence>
<feature type="compositionally biased region" description="Polar residues" evidence="15">
    <location>
        <begin position="162"/>
        <end position="173"/>
    </location>
</feature>
<keyword evidence="5" id="KW-0812">Transmembrane</keyword>
<proteinExistence type="inferred from homology"/>
<dbReference type="InterPro" id="IPR036412">
    <property type="entry name" value="HAD-like_sf"/>
</dbReference>
<organism evidence="17 18">
    <name type="scientific">Dendryphion nanum</name>
    <dbReference type="NCBI Taxonomy" id="256645"/>
    <lineage>
        <taxon>Eukaryota</taxon>
        <taxon>Fungi</taxon>
        <taxon>Dikarya</taxon>
        <taxon>Ascomycota</taxon>
        <taxon>Pezizomycotina</taxon>
        <taxon>Dothideomycetes</taxon>
        <taxon>Pleosporomycetidae</taxon>
        <taxon>Pleosporales</taxon>
        <taxon>Torulaceae</taxon>
        <taxon>Dendryphion</taxon>
    </lineage>
</organism>
<evidence type="ECO:0000256" key="11">
    <source>
        <dbReference type="ARBA" id="ARBA00023128"/>
    </source>
</evidence>
<accession>A0A9P9CZ09</accession>
<comment type="subunit">
    <text evidence="14">Component of the TIM23 complex.</text>
</comment>
<dbReference type="OrthoDB" id="287041at2759"/>
<dbReference type="GO" id="GO:0005744">
    <property type="term" value="C:TIM23 mitochondrial import inner membrane translocase complex"/>
    <property type="evidence" value="ECO:0007669"/>
    <property type="project" value="UniProtKB-UniRule"/>
</dbReference>
<dbReference type="Proteomes" id="UP000700596">
    <property type="component" value="Unassembled WGS sequence"/>
</dbReference>
<dbReference type="InterPro" id="IPR023214">
    <property type="entry name" value="HAD_sf"/>
</dbReference>
<keyword evidence="10 14" id="KW-0811">Translocation</keyword>
<dbReference type="Pfam" id="PF03031">
    <property type="entry name" value="NIF"/>
    <property type="match status" value="1"/>
</dbReference>
<gene>
    <name evidence="17" type="ORF">B0J11DRAFT_544404</name>
</gene>
<dbReference type="Gene3D" id="3.40.50.1000">
    <property type="entry name" value="HAD superfamily/HAD-like"/>
    <property type="match status" value="1"/>
</dbReference>
<dbReference type="EMBL" id="JAGMWT010000028">
    <property type="protein sequence ID" value="KAH7110310.1"/>
    <property type="molecule type" value="Genomic_DNA"/>
</dbReference>